<dbReference type="InterPro" id="IPR029526">
    <property type="entry name" value="PGBD"/>
</dbReference>
<dbReference type="InterPro" id="IPR052638">
    <property type="entry name" value="PiggyBac_TE-derived"/>
</dbReference>
<dbReference type="EMBL" id="VTPC01022488">
    <property type="protein sequence ID" value="KAF2891796.1"/>
    <property type="molecule type" value="Genomic_DNA"/>
</dbReference>
<evidence type="ECO:0000313" key="3">
    <source>
        <dbReference type="Proteomes" id="UP000801492"/>
    </source>
</evidence>
<dbReference type="PANTHER" id="PTHR47055">
    <property type="entry name" value="DDE_TNP_1_7 DOMAIN-CONTAINING PROTEIN"/>
    <property type="match status" value="1"/>
</dbReference>
<reference evidence="2" key="1">
    <citation type="submission" date="2019-08" db="EMBL/GenBank/DDBJ databases">
        <title>The genome of the North American firefly Photinus pyralis.</title>
        <authorList>
            <consortium name="Photinus pyralis genome working group"/>
            <person name="Fallon T.R."/>
            <person name="Sander Lower S.E."/>
            <person name="Weng J.-K."/>
        </authorList>
    </citation>
    <scope>NUCLEOTIDE SEQUENCE</scope>
    <source>
        <strain evidence="2">TRF0915ILg1</strain>
        <tissue evidence="2">Whole body</tissue>
    </source>
</reference>
<sequence>MCLSKSIHYRGFTLENALAMLEDDNDYAERVENIAIFPAVNATSELTDEDSGEEEMLPINNLPGSQLQAPAEIIFQDNDCGPLEIFSKFFDDDLIELIVRESNSYAQQRNRKSNIESHEIKGFIGILILSGYIQVPRRRIFWEREKDGHNELVAEVLSRDRFEYILPNVHVANNENYGVGGGVVLEYADVLR</sequence>
<organism evidence="2 3">
    <name type="scientific">Ignelater luminosus</name>
    <name type="common">Cucubano</name>
    <name type="synonym">Pyrophorus luminosus</name>
    <dbReference type="NCBI Taxonomy" id="2038154"/>
    <lineage>
        <taxon>Eukaryota</taxon>
        <taxon>Metazoa</taxon>
        <taxon>Ecdysozoa</taxon>
        <taxon>Arthropoda</taxon>
        <taxon>Hexapoda</taxon>
        <taxon>Insecta</taxon>
        <taxon>Pterygota</taxon>
        <taxon>Neoptera</taxon>
        <taxon>Endopterygota</taxon>
        <taxon>Coleoptera</taxon>
        <taxon>Polyphaga</taxon>
        <taxon>Elateriformia</taxon>
        <taxon>Elateroidea</taxon>
        <taxon>Elateridae</taxon>
        <taxon>Agrypninae</taxon>
        <taxon>Pyrophorini</taxon>
        <taxon>Ignelater</taxon>
    </lineage>
</organism>
<feature type="domain" description="PiggyBac transposable element-derived protein" evidence="1">
    <location>
        <begin position="82"/>
        <end position="176"/>
    </location>
</feature>
<comment type="caution">
    <text evidence="2">The sequence shown here is derived from an EMBL/GenBank/DDBJ whole genome shotgun (WGS) entry which is preliminary data.</text>
</comment>
<evidence type="ECO:0000313" key="2">
    <source>
        <dbReference type="EMBL" id="KAF2891796.1"/>
    </source>
</evidence>
<dbReference type="AlphaFoldDB" id="A0A8K0GAI8"/>
<proteinExistence type="predicted"/>
<dbReference type="PANTHER" id="PTHR47055:SF3">
    <property type="entry name" value="PHORBOL-ESTER_DAG-TYPE DOMAIN-CONTAINING PROTEIN"/>
    <property type="match status" value="1"/>
</dbReference>
<gene>
    <name evidence="2" type="ORF">ILUMI_14377</name>
</gene>
<protein>
    <recommendedName>
        <fullName evidence="1">PiggyBac transposable element-derived protein domain-containing protein</fullName>
    </recommendedName>
</protein>
<accession>A0A8K0GAI8</accession>
<evidence type="ECO:0000259" key="1">
    <source>
        <dbReference type="Pfam" id="PF13843"/>
    </source>
</evidence>
<dbReference type="Proteomes" id="UP000801492">
    <property type="component" value="Unassembled WGS sequence"/>
</dbReference>
<keyword evidence="3" id="KW-1185">Reference proteome</keyword>
<dbReference type="OrthoDB" id="6762366at2759"/>
<name>A0A8K0GAI8_IGNLU</name>
<dbReference type="GO" id="GO:0043565">
    <property type="term" value="F:sequence-specific DNA binding"/>
    <property type="evidence" value="ECO:0007669"/>
    <property type="project" value="TreeGrafter"/>
</dbReference>
<dbReference type="Pfam" id="PF13843">
    <property type="entry name" value="DDE_Tnp_1_7"/>
    <property type="match status" value="1"/>
</dbReference>